<dbReference type="EMBL" id="AKHW03004488">
    <property type="protein sequence ID" value="KYO29811.1"/>
    <property type="molecule type" value="Genomic_DNA"/>
</dbReference>
<dbReference type="Proteomes" id="UP000050525">
    <property type="component" value="Unassembled WGS sequence"/>
</dbReference>
<proteinExistence type="predicted"/>
<sequence>MAAPCQNLRQVLIFGFMLALKMPVQIGFFEHCHIFFANIDSYLLSHVDAASERDLSCSSIFKLSSLYAADTTK</sequence>
<gene>
    <name evidence="1" type="ORF">Y1Q_0023165</name>
</gene>
<name>A0A151MZ56_ALLMI</name>
<keyword evidence="2" id="KW-1185">Reference proteome</keyword>
<organism evidence="1 2">
    <name type="scientific">Alligator mississippiensis</name>
    <name type="common">American alligator</name>
    <dbReference type="NCBI Taxonomy" id="8496"/>
    <lineage>
        <taxon>Eukaryota</taxon>
        <taxon>Metazoa</taxon>
        <taxon>Chordata</taxon>
        <taxon>Craniata</taxon>
        <taxon>Vertebrata</taxon>
        <taxon>Euteleostomi</taxon>
        <taxon>Archelosauria</taxon>
        <taxon>Archosauria</taxon>
        <taxon>Crocodylia</taxon>
        <taxon>Alligatoridae</taxon>
        <taxon>Alligatorinae</taxon>
        <taxon>Alligator</taxon>
    </lineage>
</organism>
<dbReference type="AlphaFoldDB" id="A0A151MZ56"/>
<reference evidence="1 2" key="1">
    <citation type="journal article" date="2012" name="Genome Biol.">
        <title>Sequencing three crocodilian genomes to illuminate the evolution of archosaurs and amniotes.</title>
        <authorList>
            <person name="St John J.A."/>
            <person name="Braun E.L."/>
            <person name="Isberg S.R."/>
            <person name="Miles L.G."/>
            <person name="Chong A.Y."/>
            <person name="Gongora J."/>
            <person name="Dalzell P."/>
            <person name="Moran C."/>
            <person name="Bed'hom B."/>
            <person name="Abzhanov A."/>
            <person name="Burgess S.C."/>
            <person name="Cooksey A.M."/>
            <person name="Castoe T.A."/>
            <person name="Crawford N.G."/>
            <person name="Densmore L.D."/>
            <person name="Drew J.C."/>
            <person name="Edwards S.V."/>
            <person name="Faircloth B.C."/>
            <person name="Fujita M.K."/>
            <person name="Greenwold M.J."/>
            <person name="Hoffmann F.G."/>
            <person name="Howard J.M."/>
            <person name="Iguchi T."/>
            <person name="Janes D.E."/>
            <person name="Khan S.Y."/>
            <person name="Kohno S."/>
            <person name="de Koning A.J."/>
            <person name="Lance S.L."/>
            <person name="McCarthy F.M."/>
            <person name="McCormack J.E."/>
            <person name="Merchant M.E."/>
            <person name="Peterson D.G."/>
            <person name="Pollock D.D."/>
            <person name="Pourmand N."/>
            <person name="Raney B.J."/>
            <person name="Roessler K.A."/>
            <person name="Sanford J.R."/>
            <person name="Sawyer R.H."/>
            <person name="Schmidt C.J."/>
            <person name="Triplett E.W."/>
            <person name="Tuberville T.D."/>
            <person name="Venegas-Anaya M."/>
            <person name="Howard J.T."/>
            <person name="Jarvis E.D."/>
            <person name="Guillette L.J.Jr."/>
            <person name="Glenn T.C."/>
            <person name="Green R.E."/>
            <person name="Ray D.A."/>
        </authorList>
    </citation>
    <scope>NUCLEOTIDE SEQUENCE [LARGE SCALE GENOMIC DNA]</scope>
    <source>
        <strain evidence="1">KSC_2009_1</strain>
    </source>
</reference>
<protein>
    <submittedName>
        <fullName evidence="1">Uncharacterized protein</fullName>
    </submittedName>
</protein>
<comment type="caution">
    <text evidence="1">The sequence shown here is derived from an EMBL/GenBank/DDBJ whole genome shotgun (WGS) entry which is preliminary data.</text>
</comment>
<evidence type="ECO:0000313" key="1">
    <source>
        <dbReference type="EMBL" id="KYO29811.1"/>
    </source>
</evidence>
<evidence type="ECO:0000313" key="2">
    <source>
        <dbReference type="Proteomes" id="UP000050525"/>
    </source>
</evidence>
<accession>A0A151MZ56</accession>